<dbReference type="InterPro" id="IPR016047">
    <property type="entry name" value="M23ase_b-sheet_dom"/>
</dbReference>
<evidence type="ECO:0000313" key="5">
    <source>
        <dbReference type="EMBL" id="TCV02825.1"/>
    </source>
</evidence>
<evidence type="ECO:0000313" key="6">
    <source>
        <dbReference type="Proteomes" id="UP000294692"/>
    </source>
</evidence>
<evidence type="ECO:0000256" key="3">
    <source>
        <dbReference type="SAM" id="SignalP"/>
    </source>
</evidence>
<dbReference type="Proteomes" id="UP000294692">
    <property type="component" value="Unassembled WGS sequence"/>
</dbReference>
<dbReference type="PANTHER" id="PTHR21666">
    <property type="entry name" value="PEPTIDASE-RELATED"/>
    <property type="match status" value="1"/>
</dbReference>
<dbReference type="GO" id="GO:0004222">
    <property type="term" value="F:metalloendopeptidase activity"/>
    <property type="evidence" value="ECO:0007669"/>
    <property type="project" value="TreeGrafter"/>
</dbReference>
<dbReference type="AlphaFoldDB" id="A0A4R3VIN6"/>
<dbReference type="EMBL" id="SMBX01000001">
    <property type="protein sequence ID" value="TCV02825.1"/>
    <property type="molecule type" value="Genomic_DNA"/>
</dbReference>
<feature type="compositionally biased region" description="Basic and acidic residues" evidence="2">
    <location>
        <begin position="267"/>
        <end position="278"/>
    </location>
</feature>
<organism evidence="5 6">
    <name type="scientific">Paracandidimonas soli</name>
    <dbReference type="NCBI Taxonomy" id="1917182"/>
    <lineage>
        <taxon>Bacteria</taxon>
        <taxon>Pseudomonadati</taxon>
        <taxon>Pseudomonadota</taxon>
        <taxon>Betaproteobacteria</taxon>
        <taxon>Burkholderiales</taxon>
        <taxon>Alcaligenaceae</taxon>
        <taxon>Paracandidimonas</taxon>
    </lineage>
</organism>
<accession>A0A4R3VIN6</accession>
<dbReference type="Gene3D" id="2.70.70.10">
    <property type="entry name" value="Glucose Permease (Domain IIA)"/>
    <property type="match status" value="1"/>
</dbReference>
<protein>
    <submittedName>
        <fullName evidence="5">Septal ring factor EnvC (AmiA/AmiB activator)</fullName>
    </submittedName>
</protein>
<gene>
    <name evidence="5" type="ORF">EV686_101282</name>
</gene>
<feature type="coiled-coil region" evidence="1">
    <location>
        <begin position="32"/>
        <end position="101"/>
    </location>
</feature>
<proteinExistence type="predicted"/>
<dbReference type="SUPFAM" id="SSF51261">
    <property type="entry name" value="Duplicated hybrid motif"/>
    <property type="match status" value="1"/>
</dbReference>
<evidence type="ECO:0000259" key="4">
    <source>
        <dbReference type="Pfam" id="PF01551"/>
    </source>
</evidence>
<keyword evidence="3" id="KW-0732">Signal</keyword>
<keyword evidence="1" id="KW-0175">Coiled coil</keyword>
<dbReference type="Pfam" id="PF01551">
    <property type="entry name" value="Peptidase_M23"/>
    <property type="match status" value="1"/>
</dbReference>
<keyword evidence="6" id="KW-1185">Reference proteome</keyword>
<feature type="domain" description="M23ase beta-sheet core" evidence="4">
    <location>
        <begin position="363"/>
        <end position="456"/>
    </location>
</feature>
<sequence>MPMRLLAGAMVAVLLAWQPVAAQEGGTLAERRAAARKQQAELRERIAILQKDLEAGDAARRDAASALKASESAISTLNRELLELQQQEKDVQADLQAIQADTERQTAALAQRRQELAEQLRAQYASGLSPWTALLSGDDPQSIGRDLGYLGYVSQAQARMVRQVQETLEELKRLDARAQARQKELAQVGKDMEARKADLQKQQAERETVLRRIEADLREQRRQADRLAKDESRLGGLVSRLEQEIAREQERRRQEALRREQEARRLAQEREAARKAEQAARQAQLQAQRERDRAEAERARQQVEQARARAREAEAAQRQAEREQAPAAVRPGTYSGLRQGLPYPVNGETQGRFGAQRPEGGIWRGVVIRAAEGTRVRAVADGVVVFAGWLGGFGNLIIVDHGEQYLSVYAYNQSLLHEVGDAVRGGQAVATVGSTGGQVEPGLYFEIRHKGVPVNPQLWLRR</sequence>
<dbReference type="CDD" id="cd12797">
    <property type="entry name" value="M23_peptidase"/>
    <property type="match status" value="1"/>
</dbReference>
<dbReference type="InterPro" id="IPR011055">
    <property type="entry name" value="Dup_hybrid_motif"/>
</dbReference>
<comment type="caution">
    <text evidence="5">The sequence shown here is derived from an EMBL/GenBank/DDBJ whole genome shotgun (WGS) entry which is preliminary data.</text>
</comment>
<name>A0A4R3VIN6_9BURK</name>
<evidence type="ECO:0000256" key="1">
    <source>
        <dbReference type="SAM" id="Coils"/>
    </source>
</evidence>
<dbReference type="Gene3D" id="6.10.250.3150">
    <property type="match status" value="1"/>
</dbReference>
<feature type="compositionally biased region" description="Basic and acidic residues" evidence="2">
    <location>
        <begin position="288"/>
        <end position="324"/>
    </location>
</feature>
<feature type="region of interest" description="Disordered" evidence="2">
    <location>
        <begin position="267"/>
        <end position="342"/>
    </location>
</feature>
<evidence type="ECO:0000256" key="2">
    <source>
        <dbReference type="SAM" id="MobiDB-lite"/>
    </source>
</evidence>
<feature type="signal peptide" evidence="3">
    <location>
        <begin position="1"/>
        <end position="22"/>
    </location>
</feature>
<reference evidence="5 6" key="1">
    <citation type="submission" date="2019-03" db="EMBL/GenBank/DDBJ databases">
        <title>Genomic Encyclopedia of Type Strains, Phase IV (KMG-IV): sequencing the most valuable type-strain genomes for metagenomic binning, comparative biology and taxonomic classification.</title>
        <authorList>
            <person name="Goeker M."/>
        </authorList>
    </citation>
    <scope>NUCLEOTIDE SEQUENCE [LARGE SCALE GENOMIC DNA]</scope>
    <source>
        <strain evidence="5 6">DSM 100048</strain>
    </source>
</reference>
<dbReference type="PANTHER" id="PTHR21666:SF270">
    <property type="entry name" value="MUREIN HYDROLASE ACTIVATOR ENVC"/>
    <property type="match status" value="1"/>
</dbReference>
<dbReference type="FunFam" id="2.70.70.10:FF:000003">
    <property type="entry name" value="Murein hydrolase activator EnvC"/>
    <property type="match status" value="1"/>
</dbReference>
<dbReference type="InterPro" id="IPR050570">
    <property type="entry name" value="Cell_wall_metabolism_enzyme"/>
</dbReference>
<dbReference type="RefSeq" id="WP_341539325.1">
    <property type="nucleotide sequence ID" value="NZ_JBHRVM010000001.1"/>
</dbReference>
<feature type="chain" id="PRO_5020830548" evidence="3">
    <location>
        <begin position="23"/>
        <end position="462"/>
    </location>
</feature>